<evidence type="ECO:0000313" key="7">
    <source>
        <dbReference type="Proteomes" id="UP000238390"/>
    </source>
</evidence>
<dbReference type="EMBL" id="CP027169">
    <property type="protein sequence ID" value="AVK06719.1"/>
    <property type="molecule type" value="Genomic_DNA"/>
</dbReference>
<dbReference type="Gene3D" id="3.40.190.10">
    <property type="entry name" value="Periplasmic binding protein-like II"/>
    <property type="match status" value="2"/>
</dbReference>
<dbReference type="InterPro" id="IPR005119">
    <property type="entry name" value="LysR_subst-bd"/>
</dbReference>
<dbReference type="InterPro" id="IPR036388">
    <property type="entry name" value="WH-like_DNA-bd_sf"/>
</dbReference>
<accession>A0A2R3IXS1</accession>
<dbReference type="InterPro" id="IPR036390">
    <property type="entry name" value="WH_DNA-bd_sf"/>
</dbReference>
<dbReference type="PRINTS" id="PR00039">
    <property type="entry name" value="HTHLYSR"/>
</dbReference>
<dbReference type="Pfam" id="PF00126">
    <property type="entry name" value="HTH_1"/>
    <property type="match status" value="1"/>
</dbReference>
<comment type="similarity">
    <text evidence="1">Belongs to the LysR transcriptional regulatory family.</text>
</comment>
<evidence type="ECO:0000256" key="1">
    <source>
        <dbReference type="ARBA" id="ARBA00009437"/>
    </source>
</evidence>
<dbReference type="PROSITE" id="PS50931">
    <property type="entry name" value="HTH_LYSR"/>
    <property type="match status" value="1"/>
</dbReference>
<evidence type="ECO:0000256" key="4">
    <source>
        <dbReference type="ARBA" id="ARBA00023163"/>
    </source>
</evidence>
<dbReference type="PANTHER" id="PTHR30537:SF74">
    <property type="entry name" value="HTH-TYPE TRANSCRIPTIONAL REGULATOR TRPI"/>
    <property type="match status" value="1"/>
</dbReference>
<dbReference type="SUPFAM" id="SSF53850">
    <property type="entry name" value="Periplasmic binding protein-like II"/>
    <property type="match status" value="1"/>
</dbReference>
<dbReference type="SUPFAM" id="SSF46785">
    <property type="entry name" value="Winged helix' DNA-binding domain"/>
    <property type="match status" value="1"/>
</dbReference>
<dbReference type="AlphaFoldDB" id="A0A2R3IXS1"/>
<organism evidence="6 7">
    <name type="scientific">Pseudomonas paraeruginosa</name>
    <dbReference type="NCBI Taxonomy" id="2994495"/>
    <lineage>
        <taxon>Bacteria</taxon>
        <taxon>Pseudomonadati</taxon>
        <taxon>Pseudomonadota</taxon>
        <taxon>Gammaproteobacteria</taxon>
        <taxon>Pseudomonadales</taxon>
        <taxon>Pseudomonadaceae</taxon>
        <taxon>Pseudomonas</taxon>
    </lineage>
</organism>
<sequence length="309" mass="33392">MNTDNHGEENSQFRRRRLPSLNALRCFEAAARLENFSRAAEALCLTHGAISRAVRSLEEEFGCALFERRGQRVFLSAAGRRLLDGTGQALDLIERTSDALRAEAGPTALVLSCEPTLLMRWLIPRIAGFMAEQPQLSIQLVAGGGPFAFGRGIDLAIRRNDFPWPPGSHAHWLFDEQVGPVCRAGDATRHIQAGEAGAPRLKPEAPRLHTASRAQAWDTWTGLAGQAPASAAGQRFEHFYLSLQAAAAGLGVAIGPWQLVRDDLAAGLLAAPLGFLADGSSYHLLTPRPLRDGEPAALLLDWLRRSAAA</sequence>
<proteinExistence type="inferred from homology"/>
<dbReference type="Gene3D" id="1.10.10.10">
    <property type="entry name" value="Winged helix-like DNA-binding domain superfamily/Winged helix DNA-binding domain"/>
    <property type="match status" value="1"/>
</dbReference>
<keyword evidence="3" id="KW-0238">DNA-binding</keyword>
<keyword evidence="2" id="KW-0805">Transcription regulation</keyword>
<name>A0A2R3IXS1_9PSED</name>
<dbReference type="PANTHER" id="PTHR30537">
    <property type="entry name" value="HTH-TYPE TRANSCRIPTIONAL REGULATOR"/>
    <property type="match status" value="1"/>
</dbReference>
<reference evidence="6 7" key="1">
    <citation type="submission" date="2018-02" db="EMBL/GenBank/DDBJ databases">
        <title>FDA/CDC Antimicrobial Resistant Isolate Bank Genome Sequencing.</title>
        <authorList>
            <person name="Benahmed F.H."/>
            <person name="Lutgring J.D."/>
            <person name="Yoo B."/>
            <person name="Machado M."/>
            <person name="Brown A."/>
            <person name="McAllister G."/>
            <person name="Perry A."/>
            <person name="Halpin A.L."/>
            <person name="Vavikolanu K."/>
            <person name="Ott S."/>
            <person name="Zhao X."/>
            <person name="Tallon L.J."/>
            <person name="Sadzewicz L."/>
            <person name="Aluvathingal J."/>
            <person name="Nadendla S."/>
            <person name="Voskania-kordi A."/>
            <person name="Simonyan V."/>
            <person name="Patel J."/>
            <person name="Shawar R.M."/>
        </authorList>
    </citation>
    <scope>NUCLEOTIDE SEQUENCE [LARGE SCALE GENOMIC DNA]</scope>
    <source>
        <strain evidence="6 7">AR_0356</strain>
    </source>
</reference>
<evidence type="ECO:0000313" key="6">
    <source>
        <dbReference type="EMBL" id="AVK06719.1"/>
    </source>
</evidence>
<keyword evidence="4" id="KW-0804">Transcription</keyword>
<dbReference type="GO" id="GO:0003700">
    <property type="term" value="F:DNA-binding transcription factor activity"/>
    <property type="evidence" value="ECO:0007669"/>
    <property type="project" value="InterPro"/>
</dbReference>
<dbReference type="Pfam" id="PF03466">
    <property type="entry name" value="LysR_substrate"/>
    <property type="match status" value="1"/>
</dbReference>
<evidence type="ECO:0000256" key="2">
    <source>
        <dbReference type="ARBA" id="ARBA00023015"/>
    </source>
</evidence>
<dbReference type="RefSeq" id="WP_058130167.1">
    <property type="nucleotide sequence ID" value="NZ_CP027169.1"/>
</dbReference>
<feature type="domain" description="HTH lysR-type" evidence="5">
    <location>
        <begin position="19"/>
        <end position="76"/>
    </location>
</feature>
<dbReference type="InterPro" id="IPR058163">
    <property type="entry name" value="LysR-type_TF_proteobact-type"/>
</dbReference>
<dbReference type="GO" id="GO:0006351">
    <property type="term" value="P:DNA-templated transcription"/>
    <property type="evidence" value="ECO:0007669"/>
    <property type="project" value="TreeGrafter"/>
</dbReference>
<keyword evidence="7" id="KW-1185">Reference proteome</keyword>
<evidence type="ECO:0000256" key="3">
    <source>
        <dbReference type="ARBA" id="ARBA00023125"/>
    </source>
</evidence>
<evidence type="ECO:0000259" key="5">
    <source>
        <dbReference type="PROSITE" id="PS50931"/>
    </source>
</evidence>
<protein>
    <submittedName>
        <fullName evidence="6">LysR substrate binding domain protein</fullName>
    </submittedName>
</protein>
<dbReference type="InterPro" id="IPR000847">
    <property type="entry name" value="LysR_HTH_N"/>
</dbReference>
<gene>
    <name evidence="6" type="ORF">CSB93_3479</name>
</gene>
<dbReference type="Proteomes" id="UP000238390">
    <property type="component" value="Chromosome"/>
</dbReference>
<dbReference type="GO" id="GO:0043565">
    <property type="term" value="F:sequence-specific DNA binding"/>
    <property type="evidence" value="ECO:0007669"/>
    <property type="project" value="TreeGrafter"/>
</dbReference>